<dbReference type="AlphaFoldDB" id="M3XHQ3"/>
<dbReference type="OMA" id="HPISIFV"/>
<dbReference type="SUPFAM" id="SSF54236">
    <property type="entry name" value="Ubiquitin-like"/>
    <property type="match status" value="2"/>
</dbReference>
<dbReference type="Ensembl" id="ENSLACT00000025467.1">
    <property type="protein sequence ID" value="ENSLACP00000022259.1"/>
    <property type="gene ID" value="ENSLACG00000022187.1"/>
</dbReference>
<evidence type="ECO:0000259" key="1">
    <source>
        <dbReference type="PROSITE" id="PS50053"/>
    </source>
</evidence>
<keyword evidence="3" id="KW-1185">Reference proteome</keyword>
<dbReference type="InParanoid" id="M3XHQ3"/>
<organism evidence="2 3">
    <name type="scientific">Latimeria chalumnae</name>
    <name type="common">Coelacanth</name>
    <dbReference type="NCBI Taxonomy" id="7897"/>
    <lineage>
        <taxon>Eukaryota</taxon>
        <taxon>Metazoa</taxon>
        <taxon>Chordata</taxon>
        <taxon>Craniata</taxon>
        <taxon>Vertebrata</taxon>
        <taxon>Euteleostomi</taxon>
        <taxon>Coelacanthiformes</taxon>
        <taxon>Coelacanthidae</taxon>
        <taxon>Latimeria</taxon>
    </lineage>
</organism>
<dbReference type="STRING" id="7897.ENSLACP00000022259"/>
<dbReference type="InterPro" id="IPR019956">
    <property type="entry name" value="Ubiquitin_dom"/>
</dbReference>
<evidence type="ECO:0000313" key="2">
    <source>
        <dbReference type="Ensembl" id="ENSLACP00000022259.1"/>
    </source>
</evidence>
<reference evidence="3" key="1">
    <citation type="submission" date="2011-08" db="EMBL/GenBank/DDBJ databases">
        <title>The draft genome of Latimeria chalumnae.</title>
        <authorList>
            <person name="Di Palma F."/>
            <person name="Alfoldi J."/>
            <person name="Johnson J."/>
            <person name="Berlin A."/>
            <person name="Gnerre S."/>
            <person name="Jaffe D."/>
            <person name="MacCallum I."/>
            <person name="Young S."/>
            <person name="Walker B.J."/>
            <person name="Lander E."/>
            <person name="Lindblad-Toh K."/>
        </authorList>
    </citation>
    <scope>NUCLEOTIDE SEQUENCE [LARGE SCALE GENOMIC DNA]</scope>
    <source>
        <strain evidence="3">Wild caught</strain>
    </source>
</reference>
<dbReference type="CDD" id="cd01792">
    <property type="entry name" value="Ubl1_ISG15"/>
    <property type="match status" value="1"/>
</dbReference>
<feature type="domain" description="Ubiquitin-like" evidence="1">
    <location>
        <begin position="81"/>
        <end position="156"/>
    </location>
</feature>
<dbReference type="EMBL" id="AFYH01046569">
    <property type="status" value="NOT_ANNOTATED_CDS"/>
    <property type="molecule type" value="Genomic_DNA"/>
</dbReference>
<dbReference type="InterPro" id="IPR050158">
    <property type="entry name" value="Ubiquitin_ubiquitin-like"/>
</dbReference>
<dbReference type="RefSeq" id="XP_005993377.1">
    <property type="nucleotide sequence ID" value="XM_005993315.2"/>
</dbReference>
<protein>
    <recommendedName>
        <fullName evidence="1">Ubiquitin-like domain-containing protein</fullName>
    </recommendedName>
</protein>
<dbReference type="PRINTS" id="PR00348">
    <property type="entry name" value="UBIQUITIN"/>
</dbReference>
<dbReference type="GeneID" id="102354416"/>
<name>M3XHQ3_LATCH</name>
<dbReference type="Pfam" id="PF00240">
    <property type="entry name" value="ubiquitin"/>
    <property type="match status" value="2"/>
</dbReference>
<dbReference type="FunFam" id="3.10.20.90:FF:000222">
    <property type="entry name" value="Polyubiquitin 5"/>
    <property type="match status" value="1"/>
</dbReference>
<dbReference type="Proteomes" id="UP000008672">
    <property type="component" value="Unassembled WGS sequence"/>
</dbReference>
<dbReference type="FunCoup" id="M3XHQ3">
    <property type="interactions" value="1743"/>
</dbReference>
<dbReference type="Bgee" id="ENSLACG00000022187">
    <property type="expression patterns" value="Expressed in pelvic fin and 3 other cell types or tissues"/>
</dbReference>
<reference evidence="2" key="2">
    <citation type="submission" date="2025-08" db="UniProtKB">
        <authorList>
            <consortium name="Ensembl"/>
        </authorList>
    </citation>
    <scope>IDENTIFICATION</scope>
</reference>
<gene>
    <name evidence="2" type="primary">LOC102354416</name>
</gene>
<dbReference type="InterPro" id="IPR029071">
    <property type="entry name" value="Ubiquitin-like_domsf"/>
</dbReference>
<dbReference type="KEGG" id="lcm:102354416"/>
<accession>M3XHQ3</accession>
<dbReference type="GeneTree" id="ENSGT00940000163900"/>
<dbReference type="HOGENOM" id="CLU_010412_4_2_1"/>
<feature type="domain" description="Ubiquitin-like" evidence="1">
    <location>
        <begin position="1"/>
        <end position="80"/>
    </location>
</feature>
<sequence>MQLTVKFLTGEHYAFSVNPSMTVTELKSQIEQKTGVSKCQQKMAVQQNGHTMELEDRRRLSDYNISEQSTVMLVVKEEQPMQIFLKNDKGVTHTYTVHPSETVRNFKEKVQQQERVPIDQQRLVYEGKQLEDGHKLCDYNIQPESTIFLLLRLRGGSSSY</sequence>
<dbReference type="SMART" id="SM00213">
    <property type="entry name" value="UBQ"/>
    <property type="match status" value="2"/>
</dbReference>
<dbReference type="PROSITE" id="PS50053">
    <property type="entry name" value="UBIQUITIN_2"/>
    <property type="match status" value="2"/>
</dbReference>
<dbReference type="InterPro" id="IPR000626">
    <property type="entry name" value="Ubiquitin-like_dom"/>
</dbReference>
<dbReference type="OrthoDB" id="1885901at2759"/>
<dbReference type="PANTHER" id="PTHR10666">
    <property type="entry name" value="UBIQUITIN"/>
    <property type="match status" value="1"/>
</dbReference>
<dbReference type="eggNOG" id="KOG0001">
    <property type="taxonomic scope" value="Eukaryota"/>
</dbReference>
<evidence type="ECO:0000313" key="3">
    <source>
        <dbReference type="Proteomes" id="UP000008672"/>
    </source>
</evidence>
<reference evidence="2" key="3">
    <citation type="submission" date="2025-09" db="UniProtKB">
        <authorList>
            <consortium name="Ensembl"/>
        </authorList>
    </citation>
    <scope>IDENTIFICATION</scope>
</reference>
<proteinExistence type="predicted"/>
<dbReference type="Gene3D" id="3.10.20.90">
    <property type="entry name" value="Phosphatidylinositol 3-kinase Catalytic Subunit, Chain A, domain 1"/>
    <property type="match status" value="2"/>
</dbReference>